<dbReference type="InterPro" id="IPR008869">
    <property type="entry name" value="MlaC/ttg2D"/>
</dbReference>
<accession>A0A1M6RGJ7</accession>
<dbReference type="EMBL" id="FRAU01000002">
    <property type="protein sequence ID" value="SHK31487.1"/>
    <property type="molecule type" value="Genomic_DNA"/>
</dbReference>
<evidence type="ECO:0000313" key="2">
    <source>
        <dbReference type="EMBL" id="SHK31487.1"/>
    </source>
</evidence>
<dbReference type="Pfam" id="PF05494">
    <property type="entry name" value="MlaC"/>
    <property type="match status" value="1"/>
</dbReference>
<dbReference type="InterPro" id="IPR042245">
    <property type="entry name" value="Tgt2/MlaC_sf"/>
</dbReference>
<keyword evidence="3" id="KW-1185">Reference proteome</keyword>
<evidence type="ECO:0000256" key="1">
    <source>
        <dbReference type="SAM" id="SignalP"/>
    </source>
</evidence>
<dbReference type="STRING" id="633813.SAMN04488087_0836"/>
<keyword evidence="1" id="KW-0732">Signal</keyword>
<feature type="chain" id="PRO_5012500369" evidence="1">
    <location>
        <begin position="29"/>
        <end position="208"/>
    </location>
</feature>
<proteinExistence type="predicted"/>
<dbReference type="AlphaFoldDB" id="A0A1M6RGJ7"/>
<evidence type="ECO:0000313" key="3">
    <source>
        <dbReference type="Proteomes" id="UP000185812"/>
    </source>
</evidence>
<dbReference type="PANTHER" id="PTHR36573:SF1">
    <property type="entry name" value="INTERMEMBRANE PHOSPHOLIPID TRANSPORT SYSTEM BINDING PROTEIN MLAC"/>
    <property type="match status" value="1"/>
</dbReference>
<dbReference type="Proteomes" id="UP000185812">
    <property type="component" value="Unassembled WGS sequence"/>
</dbReference>
<dbReference type="OrthoDB" id="9798905at2"/>
<name>A0A1M6RGJ7_9BACT</name>
<reference evidence="3" key="1">
    <citation type="submission" date="2016-11" db="EMBL/GenBank/DDBJ databases">
        <authorList>
            <person name="Varghese N."/>
            <person name="Submissions S."/>
        </authorList>
    </citation>
    <scope>NUCLEOTIDE SEQUENCE [LARGE SCALE GENOMIC DNA]</scope>
    <source>
        <strain evidence="3">DSM 22212</strain>
    </source>
</reference>
<protein>
    <submittedName>
        <fullName evidence="2">Phospholipid transport system substrate-binding protein</fullName>
    </submittedName>
</protein>
<organism evidence="2 3">
    <name type="scientific">Rhodothermus profundi</name>
    <dbReference type="NCBI Taxonomy" id="633813"/>
    <lineage>
        <taxon>Bacteria</taxon>
        <taxon>Pseudomonadati</taxon>
        <taxon>Rhodothermota</taxon>
        <taxon>Rhodothermia</taxon>
        <taxon>Rhodothermales</taxon>
        <taxon>Rhodothermaceae</taxon>
        <taxon>Rhodothermus</taxon>
    </lineage>
</organism>
<feature type="signal peptide" evidence="1">
    <location>
        <begin position="1"/>
        <end position="28"/>
    </location>
</feature>
<gene>
    <name evidence="2" type="ORF">SAMN04488087_0836</name>
</gene>
<dbReference type="Gene3D" id="3.10.450.710">
    <property type="entry name" value="Tgt2/MlaC"/>
    <property type="match status" value="1"/>
</dbReference>
<dbReference type="PANTHER" id="PTHR36573">
    <property type="entry name" value="INTERMEMBRANE PHOSPHOLIPID TRANSPORT SYSTEM BINDING PROTEIN MLAC"/>
    <property type="match status" value="1"/>
</dbReference>
<dbReference type="SUPFAM" id="SSF54427">
    <property type="entry name" value="NTF2-like"/>
    <property type="match status" value="1"/>
</dbReference>
<sequence>MNFRKRHLLACLFLLTGLLLGSSLPVQAQSNAEAQTLQQLLEARDRQIKALLNAGPLTPERREQLKDLINGVVDFETMGRLALGPFWSTLTPEQRREFVEVFSDIVREQSLSDLDIYRARVRYDHVEVQGDSARVTTTVTYKETPTQVVYLFTRRDGQWKAYDIIIDEVSTVKGYARSFQSVIRKRGFEALMNSLRKKQAKLARSGTS</sequence>
<dbReference type="InterPro" id="IPR032710">
    <property type="entry name" value="NTF2-like_dom_sf"/>
</dbReference>
<dbReference type="RefSeq" id="WP_072714707.1">
    <property type="nucleotide sequence ID" value="NZ_FRAU01000002.1"/>
</dbReference>